<name>A0A8S4HDG1_PLAVI</name>
<dbReference type="VEuPathDB" id="PlasmoDB:PVPAM_060005600"/>
<keyword evidence="1" id="KW-0812">Transmembrane</keyword>
<feature type="transmembrane region" description="Helical" evidence="1">
    <location>
        <begin position="196"/>
        <end position="215"/>
    </location>
</feature>
<keyword evidence="1" id="KW-0472">Membrane</keyword>
<evidence type="ECO:0000313" key="2">
    <source>
        <dbReference type="EMBL" id="CAG9480908.1"/>
    </source>
</evidence>
<dbReference type="Proteomes" id="UP000779233">
    <property type="component" value="Unassembled WGS sequence"/>
</dbReference>
<sequence length="229" mass="27353">MSNCLENWKKLDISLDVRPHRLLGKYSEQNELMNTRIQYNSNKNRHHQILTNGGDNNTYEILKRGKPNNMESYLNSYKSRYSKKSGLKKLDCYYEKKLFSRIDKIEKIAKQKNLSKSRIKRIIYKKYGILFFLLSLIPLFALAIPVYVIKQHPGSRLKCTYKIKHVPGSSDKCEVEEITHIPQCQYDEIEFPYLRYIFLFIFIIIVLSLIIYTYIKIMKYSRIKEEMLK</sequence>
<organism evidence="2 3">
    <name type="scientific">Plasmodium vivax</name>
    <name type="common">malaria parasite P. vivax</name>
    <dbReference type="NCBI Taxonomy" id="5855"/>
    <lineage>
        <taxon>Eukaryota</taxon>
        <taxon>Sar</taxon>
        <taxon>Alveolata</taxon>
        <taxon>Apicomplexa</taxon>
        <taxon>Aconoidasida</taxon>
        <taxon>Haemosporida</taxon>
        <taxon>Plasmodiidae</taxon>
        <taxon>Plasmodium</taxon>
        <taxon>Plasmodium (Plasmodium)</taxon>
    </lineage>
</organism>
<dbReference type="InterPro" id="IPR022139">
    <property type="entry name" value="Fam-L/Fam-M-like_plasmodium"/>
</dbReference>
<evidence type="ECO:0000313" key="3">
    <source>
        <dbReference type="Proteomes" id="UP000779233"/>
    </source>
</evidence>
<protein>
    <submittedName>
        <fullName evidence="2">(malaria parasite P. vivax) hypothetical protein</fullName>
    </submittedName>
</protein>
<gene>
    <name evidence="2" type="ORF">PVW1_070045200</name>
</gene>
<dbReference type="AlphaFoldDB" id="A0A8S4HDG1"/>
<dbReference type="EMBL" id="CAJZCX010000011">
    <property type="protein sequence ID" value="CAG9480908.1"/>
    <property type="molecule type" value="Genomic_DNA"/>
</dbReference>
<keyword evidence="1" id="KW-1133">Transmembrane helix</keyword>
<dbReference type="Pfam" id="PF12420">
    <property type="entry name" value="DUF3671"/>
    <property type="match status" value="1"/>
</dbReference>
<accession>A0A8S4HDG1</accession>
<reference evidence="2" key="1">
    <citation type="submission" date="2021-09" db="EMBL/GenBank/DDBJ databases">
        <authorList>
            <consortium name="Pathogen Informatics"/>
        </authorList>
    </citation>
    <scope>NUCLEOTIDE SEQUENCE</scope>
    <source>
        <strain evidence="2">PvW1</strain>
    </source>
</reference>
<proteinExistence type="predicted"/>
<feature type="transmembrane region" description="Helical" evidence="1">
    <location>
        <begin position="127"/>
        <end position="148"/>
    </location>
</feature>
<comment type="caution">
    <text evidence="2">The sequence shown here is derived from an EMBL/GenBank/DDBJ whole genome shotgun (WGS) entry which is preliminary data.</text>
</comment>
<evidence type="ECO:0000256" key="1">
    <source>
        <dbReference type="SAM" id="Phobius"/>
    </source>
</evidence>